<dbReference type="AlphaFoldDB" id="A0A8J3CEP7"/>
<dbReference type="PANTHER" id="PTHR38436">
    <property type="entry name" value="POLYKETIDE CYCLASE SNOAL-LIKE DOMAIN"/>
    <property type="match status" value="1"/>
</dbReference>
<dbReference type="Pfam" id="PF07366">
    <property type="entry name" value="SnoaL"/>
    <property type="match status" value="1"/>
</dbReference>
<proteinExistence type="predicted"/>
<dbReference type="EMBL" id="BMMK01000011">
    <property type="protein sequence ID" value="GGM54591.1"/>
    <property type="molecule type" value="Genomic_DNA"/>
</dbReference>
<dbReference type="Proteomes" id="UP000637578">
    <property type="component" value="Unassembled WGS sequence"/>
</dbReference>
<evidence type="ECO:0008006" key="3">
    <source>
        <dbReference type="Google" id="ProtNLM"/>
    </source>
</evidence>
<protein>
    <recommendedName>
        <fullName evidence="3">Ester cyclase</fullName>
    </recommendedName>
</protein>
<keyword evidence="2" id="KW-1185">Reference proteome</keyword>
<organism evidence="1 2">
    <name type="scientific">Longimycelium tulufanense</name>
    <dbReference type="NCBI Taxonomy" id="907463"/>
    <lineage>
        <taxon>Bacteria</taxon>
        <taxon>Bacillati</taxon>
        <taxon>Actinomycetota</taxon>
        <taxon>Actinomycetes</taxon>
        <taxon>Pseudonocardiales</taxon>
        <taxon>Pseudonocardiaceae</taxon>
        <taxon>Longimycelium</taxon>
    </lineage>
</organism>
<reference evidence="1" key="1">
    <citation type="journal article" date="2014" name="Int. J. Syst. Evol. Microbiol.">
        <title>Complete genome sequence of Corynebacterium casei LMG S-19264T (=DSM 44701T), isolated from a smear-ripened cheese.</title>
        <authorList>
            <consortium name="US DOE Joint Genome Institute (JGI-PGF)"/>
            <person name="Walter F."/>
            <person name="Albersmeier A."/>
            <person name="Kalinowski J."/>
            <person name="Ruckert C."/>
        </authorList>
    </citation>
    <scope>NUCLEOTIDE SEQUENCE</scope>
    <source>
        <strain evidence="1">CGMCC 4.5737</strain>
    </source>
</reference>
<dbReference type="RefSeq" id="WP_189057588.1">
    <property type="nucleotide sequence ID" value="NZ_BMMK01000011.1"/>
</dbReference>
<dbReference type="InterPro" id="IPR032710">
    <property type="entry name" value="NTF2-like_dom_sf"/>
</dbReference>
<dbReference type="InterPro" id="IPR009959">
    <property type="entry name" value="Cyclase_SnoaL-like"/>
</dbReference>
<comment type="caution">
    <text evidence="1">The sequence shown here is derived from an EMBL/GenBank/DDBJ whole genome shotgun (WGS) entry which is preliminary data.</text>
</comment>
<evidence type="ECO:0000313" key="1">
    <source>
        <dbReference type="EMBL" id="GGM54591.1"/>
    </source>
</evidence>
<reference evidence="1" key="2">
    <citation type="submission" date="2020-09" db="EMBL/GenBank/DDBJ databases">
        <authorList>
            <person name="Sun Q."/>
            <person name="Zhou Y."/>
        </authorList>
    </citation>
    <scope>NUCLEOTIDE SEQUENCE</scope>
    <source>
        <strain evidence="1">CGMCC 4.5737</strain>
    </source>
</reference>
<name>A0A8J3CEP7_9PSEU</name>
<evidence type="ECO:0000313" key="2">
    <source>
        <dbReference type="Proteomes" id="UP000637578"/>
    </source>
</evidence>
<dbReference type="SUPFAM" id="SSF54427">
    <property type="entry name" value="NTF2-like"/>
    <property type="match status" value="1"/>
</dbReference>
<dbReference type="PANTHER" id="PTHR38436:SF1">
    <property type="entry name" value="ESTER CYCLASE"/>
    <property type="match status" value="1"/>
</dbReference>
<dbReference type="GO" id="GO:0030638">
    <property type="term" value="P:polyketide metabolic process"/>
    <property type="evidence" value="ECO:0007669"/>
    <property type="project" value="InterPro"/>
</dbReference>
<dbReference type="Gene3D" id="3.10.450.50">
    <property type="match status" value="1"/>
</dbReference>
<accession>A0A8J3CEP7</accession>
<sequence>MSVEANKELVRRYIATWNSGDLQGMARFWASDMVHHTRSGSHGFESVVNIVSNFMKAFPDLHFEIEDMVAEGDRVATRMTATATHTGEYMGAAPTRKRVACSVFGIARIADGKLVEHWGVTDELHLMEQVGLVAEEYLAAMA</sequence>
<gene>
    <name evidence="1" type="ORF">GCM10012275_27180</name>
</gene>